<evidence type="ECO:0000256" key="3">
    <source>
        <dbReference type="ARBA" id="ARBA00022463"/>
    </source>
</evidence>
<keyword evidence="6" id="KW-0479">Metal-binding</keyword>
<evidence type="ECO:0000256" key="7">
    <source>
        <dbReference type="ARBA" id="ARBA00022771"/>
    </source>
</evidence>
<dbReference type="GO" id="GO:0052170">
    <property type="term" value="P:symbiont-mediated suppression of host innate immune response"/>
    <property type="evidence" value="ECO:0007669"/>
    <property type="project" value="UniProtKB-KW"/>
</dbReference>
<dbReference type="EMBL" id="MH292861">
    <property type="protein sequence ID" value="QCY49487.1"/>
    <property type="molecule type" value="Genomic_RNA"/>
</dbReference>
<evidence type="ECO:0000256" key="1">
    <source>
        <dbReference type="ARBA" id="ARBA00006158"/>
    </source>
</evidence>
<reference evidence="11" key="1">
    <citation type="submission" date="2018-05" db="EMBL/GenBank/DDBJ databases">
        <title>Molecular and biological characterization of two novel viruses identified through elucidation of emerging shallot mild yellow stripe disease in France.</title>
        <authorList>
            <person name="Marais A."/>
            <person name="Faure C."/>
            <person name="Theil S."/>
            <person name="Candresse T."/>
        </authorList>
    </citation>
    <scope>NUCLEOTIDE SEQUENCE</scope>
    <source>
        <strain evidence="11">13-17</strain>
    </source>
</reference>
<comment type="similarity">
    <text evidence="1">Belongs to the carlaviruses nucleic acid-binding protein family.</text>
</comment>
<evidence type="ECO:0000313" key="11">
    <source>
        <dbReference type="EMBL" id="QCY49487.1"/>
    </source>
</evidence>
<evidence type="ECO:0000256" key="8">
    <source>
        <dbReference type="ARBA" id="ARBA00022833"/>
    </source>
</evidence>
<evidence type="ECO:0000313" key="12">
    <source>
        <dbReference type="Proteomes" id="UP000830082"/>
    </source>
</evidence>
<evidence type="ECO:0000256" key="6">
    <source>
        <dbReference type="ARBA" id="ARBA00022723"/>
    </source>
</evidence>
<name>A0AAE6KM75_9VIRU</name>
<dbReference type="GO" id="GO:0003677">
    <property type="term" value="F:DNA binding"/>
    <property type="evidence" value="ECO:0007669"/>
    <property type="project" value="UniProtKB-KW"/>
</dbReference>
<proteinExistence type="inferred from homology"/>
<keyword evidence="8" id="KW-0862">Zinc</keyword>
<dbReference type="InterPro" id="IPR002568">
    <property type="entry name" value="Carla-bd"/>
</dbReference>
<evidence type="ECO:0000256" key="9">
    <source>
        <dbReference type="ARBA" id="ARBA00023125"/>
    </source>
</evidence>
<keyword evidence="7" id="KW-0863">Zinc-finger</keyword>
<keyword evidence="3" id="KW-0941">Suppressor of RNA silencing</keyword>
<keyword evidence="5" id="KW-1090">Inhibition of host innate immune response by virus</keyword>
<evidence type="ECO:0000256" key="10">
    <source>
        <dbReference type="ARBA" id="ARBA00023280"/>
    </source>
</evidence>
<evidence type="ECO:0000256" key="5">
    <source>
        <dbReference type="ARBA" id="ARBA00022632"/>
    </source>
</evidence>
<dbReference type="Pfam" id="PF01623">
    <property type="entry name" value="Carla_C4"/>
    <property type="match status" value="1"/>
</dbReference>
<dbReference type="GeneID" id="80537732"/>
<dbReference type="RefSeq" id="YP_010799363.1">
    <property type="nucleotide sequence ID" value="NC_076633.1"/>
</dbReference>
<evidence type="ECO:0000256" key="2">
    <source>
        <dbReference type="ARBA" id="ARBA00017202"/>
    </source>
</evidence>
<protein>
    <recommendedName>
        <fullName evidence="2">RNA silencing suppressor</fullName>
    </recommendedName>
</protein>
<dbReference type="GO" id="GO:0008270">
    <property type="term" value="F:zinc ion binding"/>
    <property type="evidence" value="ECO:0007669"/>
    <property type="project" value="UniProtKB-KW"/>
</dbReference>
<dbReference type="GO" id="GO:0006355">
    <property type="term" value="P:regulation of DNA-templated transcription"/>
    <property type="evidence" value="ECO:0007669"/>
    <property type="project" value="InterPro"/>
</dbReference>
<dbReference type="KEGG" id="vg:80537732"/>
<accession>A0AAE6KM75</accession>
<keyword evidence="10" id="KW-0899">Viral immunoevasion</keyword>
<keyword evidence="12" id="KW-1185">Reference proteome</keyword>
<evidence type="ECO:0000256" key="4">
    <source>
        <dbReference type="ARBA" id="ARBA00022581"/>
    </source>
</evidence>
<organism evidence="11 12">
    <name type="scientific">Shallot virus S</name>
    <dbReference type="NCBI Taxonomy" id="2586033"/>
    <lineage>
        <taxon>Viruses</taxon>
        <taxon>Riboviria</taxon>
        <taxon>Orthornavirae</taxon>
        <taxon>Kitrinoviricota</taxon>
        <taxon>Alsuviricetes</taxon>
        <taxon>Tymovirales</taxon>
        <taxon>Betaflexiviridae</taxon>
        <taxon>Quinvirinae</taxon>
        <taxon>Carlavirus</taxon>
        <taxon>Carlavirus sigmascalonici</taxon>
        <taxon>Carlavirus ShVS</taxon>
    </lineage>
</organism>
<dbReference type="Proteomes" id="UP000830082">
    <property type="component" value="Segment"/>
</dbReference>
<keyword evidence="9" id="KW-0238">DNA-binding</keyword>
<keyword evidence="4" id="KW-0945">Host-virus interaction</keyword>
<gene>
    <name evidence="11" type="primary">NABP</name>
</gene>
<sequence>MLIKRRTYVRLLVRVFKLHTSLDCLDVINIIVNKVCEGTPGASKYAITRRAVSVGRCARCYRCVPGFYFTKRCDQKTCKPGISYNAAVASFITDGVTK</sequence>